<keyword evidence="2" id="KW-1185">Reference proteome</keyword>
<organism evidence="1 2">
    <name type="scientific">Haematococcus lacustris</name>
    <name type="common">Green alga</name>
    <name type="synonym">Haematococcus pluvialis</name>
    <dbReference type="NCBI Taxonomy" id="44745"/>
    <lineage>
        <taxon>Eukaryota</taxon>
        <taxon>Viridiplantae</taxon>
        <taxon>Chlorophyta</taxon>
        <taxon>core chlorophytes</taxon>
        <taxon>Chlorophyceae</taxon>
        <taxon>CS clade</taxon>
        <taxon>Chlamydomonadales</taxon>
        <taxon>Haematococcaceae</taxon>
        <taxon>Haematococcus</taxon>
    </lineage>
</organism>
<protein>
    <submittedName>
        <fullName evidence="1">Uncharacterized protein</fullName>
    </submittedName>
</protein>
<dbReference type="AlphaFoldDB" id="A0A6A0A658"/>
<evidence type="ECO:0000313" key="2">
    <source>
        <dbReference type="Proteomes" id="UP000485058"/>
    </source>
</evidence>
<reference evidence="1 2" key="1">
    <citation type="submission" date="2020-02" db="EMBL/GenBank/DDBJ databases">
        <title>Draft genome sequence of Haematococcus lacustris strain NIES-144.</title>
        <authorList>
            <person name="Morimoto D."/>
            <person name="Nakagawa S."/>
            <person name="Yoshida T."/>
            <person name="Sawayama S."/>
        </authorList>
    </citation>
    <scope>NUCLEOTIDE SEQUENCE [LARGE SCALE GENOMIC DNA]</scope>
    <source>
        <strain evidence="1 2">NIES-144</strain>
    </source>
</reference>
<sequence length="185" mass="19186">MLCFLYGDALVSEANTDTRSQFVHSASNQQQVQQVQQSFANLSTVPQQNVAAHGVQAAKHQNTAALGAPTAQQPNNAAIGAGQQNAAASVSQFSFTPIAEVAAATTVVAAAEPGEAKTAAINAFTSSAQQLLNASGRLHAIEPVNRVESADMHVESTQVARSNVGVTLPVLKKWGSKDLLGGQRL</sequence>
<dbReference type="EMBL" id="BLLF01003703">
    <property type="protein sequence ID" value="GFH28000.1"/>
    <property type="molecule type" value="Genomic_DNA"/>
</dbReference>
<proteinExistence type="predicted"/>
<dbReference type="Proteomes" id="UP000485058">
    <property type="component" value="Unassembled WGS sequence"/>
</dbReference>
<evidence type="ECO:0000313" key="1">
    <source>
        <dbReference type="EMBL" id="GFH28000.1"/>
    </source>
</evidence>
<accession>A0A6A0A658</accession>
<gene>
    <name evidence="1" type="ORF">HaLaN_26408</name>
</gene>
<comment type="caution">
    <text evidence="1">The sequence shown here is derived from an EMBL/GenBank/DDBJ whole genome shotgun (WGS) entry which is preliminary data.</text>
</comment>
<name>A0A6A0A658_HAELA</name>